<evidence type="ECO:0000256" key="1">
    <source>
        <dbReference type="SAM" id="MobiDB-lite"/>
    </source>
</evidence>
<evidence type="ECO:0000313" key="3">
    <source>
        <dbReference type="Proteomes" id="UP000789405"/>
    </source>
</evidence>
<feature type="non-terminal residue" evidence="2">
    <location>
        <position position="42"/>
    </location>
</feature>
<dbReference type="Proteomes" id="UP000789405">
    <property type="component" value="Unassembled WGS sequence"/>
</dbReference>
<sequence length="42" mass="4580">EYIAKAAQTQVRADSSSSINDSEHVKHGIKYEVDALKSSSTQ</sequence>
<dbReference type="OrthoDB" id="120976at2759"/>
<protein>
    <submittedName>
        <fullName evidence="2">18752_t:CDS:1</fullName>
    </submittedName>
</protein>
<proteinExistence type="predicted"/>
<keyword evidence="3" id="KW-1185">Reference proteome</keyword>
<reference evidence="2" key="1">
    <citation type="submission" date="2021-06" db="EMBL/GenBank/DDBJ databases">
        <authorList>
            <person name="Kallberg Y."/>
            <person name="Tangrot J."/>
            <person name="Rosling A."/>
        </authorList>
    </citation>
    <scope>NUCLEOTIDE SEQUENCE</scope>
    <source>
        <strain evidence="2">MA453B</strain>
    </source>
</reference>
<organism evidence="2 3">
    <name type="scientific">Dentiscutata erythropus</name>
    <dbReference type="NCBI Taxonomy" id="1348616"/>
    <lineage>
        <taxon>Eukaryota</taxon>
        <taxon>Fungi</taxon>
        <taxon>Fungi incertae sedis</taxon>
        <taxon>Mucoromycota</taxon>
        <taxon>Glomeromycotina</taxon>
        <taxon>Glomeromycetes</taxon>
        <taxon>Diversisporales</taxon>
        <taxon>Gigasporaceae</taxon>
        <taxon>Dentiscutata</taxon>
    </lineage>
</organism>
<dbReference type="AlphaFoldDB" id="A0A9N9ITD0"/>
<dbReference type="EMBL" id="CAJVPY010015207">
    <property type="protein sequence ID" value="CAG8750525.1"/>
    <property type="molecule type" value="Genomic_DNA"/>
</dbReference>
<accession>A0A9N9ITD0</accession>
<feature type="region of interest" description="Disordered" evidence="1">
    <location>
        <begin position="1"/>
        <end position="24"/>
    </location>
</feature>
<name>A0A9N9ITD0_9GLOM</name>
<evidence type="ECO:0000313" key="2">
    <source>
        <dbReference type="EMBL" id="CAG8750525.1"/>
    </source>
</evidence>
<gene>
    <name evidence="2" type="ORF">DERYTH_LOCUS16849</name>
</gene>
<feature type="compositionally biased region" description="Polar residues" evidence="1">
    <location>
        <begin position="7"/>
        <end position="20"/>
    </location>
</feature>
<comment type="caution">
    <text evidence="2">The sequence shown here is derived from an EMBL/GenBank/DDBJ whole genome shotgun (WGS) entry which is preliminary data.</text>
</comment>